<name>A0A1E5T5K8_9BACT</name>
<keyword evidence="1" id="KW-0472">Membrane</keyword>
<protein>
    <submittedName>
        <fullName evidence="2">Uncharacterized protein</fullName>
    </submittedName>
</protein>
<evidence type="ECO:0000313" key="3">
    <source>
        <dbReference type="Proteomes" id="UP000095552"/>
    </source>
</evidence>
<dbReference type="STRING" id="1563681.BFP71_03135"/>
<accession>A0A1E5T5K8</accession>
<proteinExistence type="predicted"/>
<dbReference type="AlphaFoldDB" id="A0A1E5T5K8"/>
<reference evidence="2 3" key="1">
    <citation type="submission" date="2016-08" db="EMBL/GenBank/DDBJ databases">
        <title>Draft genome of Fabibacter sp. strain SK-8.</title>
        <authorList>
            <person name="Wong S.-K."/>
            <person name="Hamasaki K."/>
            <person name="Yoshizawa S."/>
        </authorList>
    </citation>
    <scope>NUCLEOTIDE SEQUENCE [LARGE SCALE GENOMIC DNA]</scope>
    <source>
        <strain evidence="2 3">SK-8</strain>
    </source>
</reference>
<dbReference type="Proteomes" id="UP000095552">
    <property type="component" value="Unassembled WGS sequence"/>
</dbReference>
<feature type="transmembrane region" description="Helical" evidence="1">
    <location>
        <begin position="95"/>
        <end position="113"/>
    </location>
</feature>
<keyword evidence="3" id="KW-1185">Reference proteome</keyword>
<keyword evidence="1" id="KW-0812">Transmembrane</keyword>
<evidence type="ECO:0000313" key="2">
    <source>
        <dbReference type="EMBL" id="OEK06674.1"/>
    </source>
</evidence>
<gene>
    <name evidence="2" type="ORF">BFP71_03135</name>
</gene>
<evidence type="ECO:0000256" key="1">
    <source>
        <dbReference type="SAM" id="Phobius"/>
    </source>
</evidence>
<dbReference type="EMBL" id="MDGQ01000003">
    <property type="protein sequence ID" value="OEK06674.1"/>
    <property type="molecule type" value="Genomic_DNA"/>
</dbReference>
<keyword evidence="1" id="KW-1133">Transmembrane helix</keyword>
<organism evidence="2 3">
    <name type="scientific">Roseivirga misakiensis</name>
    <dbReference type="NCBI Taxonomy" id="1563681"/>
    <lineage>
        <taxon>Bacteria</taxon>
        <taxon>Pseudomonadati</taxon>
        <taxon>Bacteroidota</taxon>
        <taxon>Cytophagia</taxon>
        <taxon>Cytophagales</taxon>
        <taxon>Roseivirgaceae</taxon>
        <taxon>Roseivirga</taxon>
    </lineage>
</organism>
<comment type="caution">
    <text evidence="2">The sequence shown here is derived from an EMBL/GenBank/DDBJ whole genome shotgun (WGS) entry which is preliminary data.</text>
</comment>
<sequence length="118" mass="13673">MLKLPGLMKKAKYQRFEVTPRYYDPIKEDIENRTSRIKAELGMLDDDSDLGYTSQISGSFRKNMKHAKGDGIGQTAMLRLIIMIVLVMFAGGFVYIGSDIFYLALLYIPFYLWKKFKK</sequence>